<protein>
    <submittedName>
        <fullName evidence="2">Uncharacterized protein</fullName>
    </submittedName>
</protein>
<feature type="transmembrane region" description="Helical" evidence="1">
    <location>
        <begin position="20"/>
        <end position="40"/>
    </location>
</feature>
<keyword evidence="1" id="KW-0472">Membrane</keyword>
<evidence type="ECO:0000313" key="2">
    <source>
        <dbReference type="Ensembl" id="ENSPSNP00000018233.1"/>
    </source>
</evidence>
<name>A0A8C9E470_PHOSS</name>
<keyword evidence="1" id="KW-0812">Transmembrane</keyword>
<organism evidence="2 3">
    <name type="scientific">Phocoena sinus</name>
    <name type="common">Vaquita</name>
    <dbReference type="NCBI Taxonomy" id="42100"/>
    <lineage>
        <taxon>Eukaryota</taxon>
        <taxon>Metazoa</taxon>
        <taxon>Chordata</taxon>
        <taxon>Craniata</taxon>
        <taxon>Vertebrata</taxon>
        <taxon>Euteleostomi</taxon>
        <taxon>Mammalia</taxon>
        <taxon>Eutheria</taxon>
        <taxon>Laurasiatheria</taxon>
        <taxon>Artiodactyla</taxon>
        <taxon>Whippomorpha</taxon>
        <taxon>Cetacea</taxon>
        <taxon>Odontoceti</taxon>
        <taxon>Phocoenidae</taxon>
        <taxon>Phocoena</taxon>
    </lineage>
</organism>
<sequence length="73" mass="7925">MIQEAPSMDWAAMATESTVASAGVCLLVPGGVLTQCVFTLKRKVGPQLILRLLKAHCHRSSWHPRLITLITGN</sequence>
<evidence type="ECO:0000256" key="1">
    <source>
        <dbReference type="SAM" id="Phobius"/>
    </source>
</evidence>
<accession>A0A8C9E470</accession>
<reference evidence="2" key="1">
    <citation type="submission" date="2019-08" db="EMBL/GenBank/DDBJ databases">
        <title>Phocoena sinus (Vaquita) genome, mPhoSin1, primary haplotype.</title>
        <authorList>
            <person name="Morin P."/>
            <person name="Mountcastle J."/>
            <person name="Fungtammasan C."/>
            <person name="Rhie A."/>
            <person name="Rojas-Bracho L."/>
            <person name="Smith C.R."/>
            <person name="Taylor B.L."/>
            <person name="Gulland F.M.D."/>
            <person name="Musser W."/>
            <person name="Houck M."/>
            <person name="Haase B."/>
            <person name="Paez S."/>
            <person name="Howe K."/>
            <person name="Torrance J."/>
            <person name="Formenti G."/>
            <person name="Phillippy A."/>
            <person name="Ryder O."/>
            <person name="Jarvis E.D."/>
            <person name="Fedrigo O."/>
        </authorList>
    </citation>
    <scope>NUCLEOTIDE SEQUENCE [LARGE SCALE GENOMIC DNA]</scope>
</reference>
<keyword evidence="3" id="KW-1185">Reference proteome</keyword>
<keyword evidence="1" id="KW-1133">Transmembrane helix</keyword>
<reference evidence="2" key="3">
    <citation type="submission" date="2025-09" db="UniProtKB">
        <authorList>
            <consortium name="Ensembl"/>
        </authorList>
    </citation>
    <scope>IDENTIFICATION</scope>
</reference>
<dbReference type="AlphaFoldDB" id="A0A8C9E470"/>
<evidence type="ECO:0000313" key="3">
    <source>
        <dbReference type="Proteomes" id="UP000694554"/>
    </source>
</evidence>
<dbReference type="Ensembl" id="ENSPSNT00000020547.1">
    <property type="protein sequence ID" value="ENSPSNP00000018233.1"/>
    <property type="gene ID" value="ENSPSNG00000013388.1"/>
</dbReference>
<dbReference type="Proteomes" id="UP000694554">
    <property type="component" value="Chromosome 20"/>
</dbReference>
<dbReference type="GeneTree" id="ENSGT01010000228714"/>
<reference evidence="2" key="2">
    <citation type="submission" date="2025-08" db="UniProtKB">
        <authorList>
            <consortium name="Ensembl"/>
        </authorList>
    </citation>
    <scope>IDENTIFICATION</scope>
</reference>
<proteinExistence type="predicted"/>